<dbReference type="EMBL" id="JMKJ01000066">
    <property type="protein sequence ID" value="KGG52554.1"/>
    <property type="molecule type" value="Genomic_DNA"/>
</dbReference>
<proteinExistence type="predicted"/>
<evidence type="ECO:0000313" key="3">
    <source>
        <dbReference type="Proteomes" id="UP000029725"/>
    </source>
</evidence>
<sequence>MAGHRQSPKADAKQALKITLSPCPCPSARMPNYEPLEKKLAELQSMQYSIYQKMQTLAENSNRLQNLANKHALMYEIPFIKPSFLANQEATAEPEERPPHSELARADK</sequence>
<name>A0A098VUM2_9MICR</name>
<accession>A0A098VUM2</accession>
<dbReference type="Proteomes" id="UP000029725">
    <property type="component" value="Unassembled WGS sequence"/>
</dbReference>
<dbReference type="HOGENOM" id="CLU_2197581_0_0_1"/>
<comment type="caution">
    <text evidence="2">The sequence shown here is derived from an EMBL/GenBank/DDBJ whole genome shotgun (WGS) entry which is preliminary data.</text>
</comment>
<feature type="compositionally biased region" description="Basic and acidic residues" evidence="1">
    <location>
        <begin position="94"/>
        <end position="108"/>
    </location>
</feature>
<protein>
    <submittedName>
        <fullName evidence="2">Uncharacterized protein</fullName>
    </submittedName>
</protein>
<feature type="region of interest" description="Disordered" evidence="1">
    <location>
        <begin position="88"/>
        <end position="108"/>
    </location>
</feature>
<evidence type="ECO:0000313" key="2">
    <source>
        <dbReference type="EMBL" id="KGG52554.1"/>
    </source>
</evidence>
<keyword evidence="3" id="KW-1185">Reference proteome</keyword>
<dbReference type="AlphaFoldDB" id="A0A098VUM2"/>
<organism evidence="2 3">
    <name type="scientific">Mitosporidium daphniae</name>
    <dbReference type="NCBI Taxonomy" id="1485682"/>
    <lineage>
        <taxon>Eukaryota</taxon>
        <taxon>Fungi</taxon>
        <taxon>Fungi incertae sedis</taxon>
        <taxon>Microsporidia</taxon>
        <taxon>Mitosporidium</taxon>
    </lineage>
</organism>
<dbReference type="GeneID" id="25258548"/>
<gene>
    <name evidence="2" type="ORF">DI09_15p210</name>
</gene>
<dbReference type="RefSeq" id="XP_013238981.1">
    <property type="nucleotide sequence ID" value="XM_013383527.1"/>
</dbReference>
<reference evidence="2 3" key="1">
    <citation type="submission" date="2014-04" db="EMBL/GenBank/DDBJ databases">
        <title>A new species of microsporidia sheds light on the evolution of extreme parasitism.</title>
        <authorList>
            <person name="Haag K.L."/>
            <person name="James T.Y."/>
            <person name="Larsson R."/>
            <person name="Schaer T.M."/>
            <person name="Refardt D."/>
            <person name="Pombert J.-F."/>
            <person name="Ebert D."/>
        </authorList>
    </citation>
    <scope>NUCLEOTIDE SEQUENCE [LARGE SCALE GENOMIC DNA]</scope>
    <source>
        <strain evidence="2 3">UGP3</strain>
        <tissue evidence="2">Spores</tissue>
    </source>
</reference>
<evidence type="ECO:0000256" key="1">
    <source>
        <dbReference type="SAM" id="MobiDB-lite"/>
    </source>
</evidence>
<dbReference type="VEuPathDB" id="MicrosporidiaDB:DI09_15p210"/>